<dbReference type="InterPro" id="IPR010127">
    <property type="entry name" value="Phasin_subfam-1"/>
</dbReference>
<dbReference type="KEGG" id="hgr:DW355_11395"/>
<dbReference type="Proteomes" id="UP000292939">
    <property type="component" value="Chromosome"/>
</dbReference>
<dbReference type="NCBIfam" id="TIGR01841">
    <property type="entry name" value="phasin"/>
    <property type="match status" value="1"/>
</dbReference>
<evidence type="ECO:0000313" key="3">
    <source>
        <dbReference type="Proteomes" id="UP000292939"/>
    </source>
</evidence>
<dbReference type="EMBL" id="CP031395">
    <property type="protein sequence ID" value="QBK05272.1"/>
    <property type="molecule type" value="Genomic_DNA"/>
</dbReference>
<dbReference type="RefSeq" id="WP_131280218.1">
    <property type="nucleotide sequence ID" value="NZ_CP031395.1"/>
</dbReference>
<sequence length="186" mass="19341">MLTAEQVLATNKANIESLFGLTSKAFEGIEKLVELHLAASKALLADTASQTQTMLSVKDPQELLTLPSSLLQPLSEKAASYGREVYEISTTTGAEFSKAFEAQFAEVQKKFQDLVDSTAQNAPAGSETAVALFKSAVAAANNVLESAQKSAKQAAALAESNIKAATASAMDAASGAVETGKAKKRA</sequence>
<gene>
    <name evidence="2" type="ORF">DW355_11395</name>
</gene>
<organism evidence="2 3">
    <name type="scientific">Hylemonella gracilis</name>
    <dbReference type="NCBI Taxonomy" id="80880"/>
    <lineage>
        <taxon>Bacteria</taxon>
        <taxon>Pseudomonadati</taxon>
        <taxon>Pseudomonadota</taxon>
        <taxon>Betaproteobacteria</taxon>
        <taxon>Burkholderiales</taxon>
        <taxon>Comamonadaceae</taxon>
        <taxon>Hylemonella</taxon>
    </lineage>
</organism>
<accession>A0A4P6UJG6</accession>
<dbReference type="OrthoDB" id="5298576at2"/>
<feature type="domain" description="Phasin" evidence="1">
    <location>
        <begin position="5"/>
        <end position="104"/>
    </location>
</feature>
<evidence type="ECO:0000313" key="2">
    <source>
        <dbReference type="EMBL" id="QBK05272.1"/>
    </source>
</evidence>
<dbReference type="Pfam" id="PF09361">
    <property type="entry name" value="Phasin_2"/>
    <property type="match status" value="1"/>
</dbReference>
<evidence type="ECO:0000259" key="1">
    <source>
        <dbReference type="Pfam" id="PF09361"/>
    </source>
</evidence>
<dbReference type="InterPro" id="IPR018968">
    <property type="entry name" value="Phasin"/>
</dbReference>
<dbReference type="AlphaFoldDB" id="A0A4P6UJG6"/>
<proteinExistence type="predicted"/>
<protein>
    <submittedName>
        <fullName evidence="2">Phasin family protein</fullName>
    </submittedName>
</protein>
<reference evidence="2 3" key="1">
    <citation type="submission" date="2018-07" db="EMBL/GenBank/DDBJ databases">
        <title>Exploring interactions and the metabolic potential of the ultra-small soil bacteria Hylemonella gracilis.</title>
        <authorList>
            <person name="Tyc O."/>
            <person name="Kulkarni P."/>
            <person name="Gawehns F."/>
            <person name="Hundscheid M."/>
            <person name="Zweers H."/>
            <person name="Garbeva P."/>
        </authorList>
    </citation>
    <scope>NUCLEOTIDE SEQUENCE [LARGE SCALE GENOMIC DNA]</scope>
    <source>
        <strain evidence="2 3">NS1</strain>
    </source>
</reference>
<name>A0A4P6UJG6_9BURK</name>